<dbReference type="EC" id="3.-.-.-" evidence="2"/>
<evidence type="ECO:0000313" key="3">
    <source>
        <dbReference type="Proteomes" id="UP001303324"/>
    </source>
</evidence>
<keyword evidence="2" id="KW-0378">Hydrolase</keyword>
<accession>A0ABY9VKZ1</accession>
<dbReference type="Gene3D" id="3.40.710.10">
    <property type="entry name" value="DD-peptidase/beta-lactamase superfamily"/>
    <property type="match status" value="1"/>
</dbReference>
<protein>
    <submittedName>
        <fullName evidence="2">Serine hydrolase</fullName>
        <ecNumber evidence="2">3.-.-.-</ecNumber>
    </submittedName>
</protein>
<dbReference type="EMBL" id="CP134494">
    <property type="protein sequence ID" value="WNF24626.1"/>
    <property type="molecule type" value="Genomic_DNA"/>
</dbReference>
<dbReference type="GO" id="GO:0016787">
    <property type="term" value="F:hydrolase activity"/>
    <property type="evidence" value="ECO:0007669"/>
    <property type="project" value="UniProtKB-KW"/>
</dbReference>
<evidence type="ECO:0000259" key="1">
    <source>
        <dbReference type="Pfam" id="PF00144"/>
    </source>
</evidence>
<keyword evidence="3" id="KW-1185">Reference proteome</keyword>
<dbReference type="InterPro" id="IPR012338">
    <property type="entry name" value="Beta-lactam/transpept-like"/>
</dbReference>
<evidence type="ECO:0000313" key="2">
    <source>
        <dbReference type="EMBL" id="WNF24626.1"/>
    </source>
</evidence>
<dbReference type="InterPro" id="IPR050789">
    <property type="entry name" value="Diverse_Enzym_Activities"/>
</dbReference>
<name>A0ABY9VKZ1_9BACI</name>
<dbReference type="Proteomes" id="UP001303324">
    <property type="component" value="Chromosome"/>
</dbReference>
<dbReference type="PANTHER" id="PTHR43283">
    <property type="entry name" value="BETA-LACTAMASE-RELATED"/>
    <property type="match status" value="1"/>
</dbReference>
<dbReference type="RefSeq" id="WP_311075541.1">
    <property type="nucleotide sequence ID" value="NZ_CP134494.1"/>
</dbReference>
<dbReference type="PANTHER" id="PTHR43283:SF7">
    <property type="entry name" value="BETA-LACTAMASE-RELATED DOMAIN-CONTAINING PROTEIN"/>
    <property type="match status" value="1"/>
</dbReference>
<organism evidence="2 3">
    <name type="scientific">Mesobacillus jeotgali</name>
    <dbReference type="NCBI Taxonomy" id="129985"/>
    <lineage>
        <taxon>Bacteria</taxon>
        <taxon>Bacillati</taxon>
        <taxon>Bacillota</taxon>
        <taxon>Bacilli</taxon>
        <taxon>Bacillales</taxon>
        <taxon>Bacillaceae</taxon>
        <taxon>Mesobacillus</taxon>
    </lineage>
</organism>
<dbReference type="Pfam" id="PF00144">
    <property type="entry name" value="Beta-lactamase"/>
    <property type="match status" value="1"/>
</dbReference>
<feature type="domain" description="Beta-lactamase-related" evidence="1">
    <location>
        <begin position="32"/>
        <end position="276"/>
    </location>
</feature>
<dbReference type="SUPFAM" id="SSF56601">
    <property type="entry name" value="beta-lactamase/transpeptidase-like"/>
    <property type="match status" value="1"/>
</dbReference>
<sequence>MDKKFTKEKINSCLVLQENKVIYEFFRNNKQKQKLHKVNSVTKSVLSILIGIAIDQGKIKSVKQPIADFFECLEESKKAITVEHLLTMTPGFDWPEFTSWGGRPMPMINSKDWIKFVLDREMIEEPGVNMYYNSGASHLLSAILQKAAGEPLTSFAEKYLFQPMQIKDYVWHSDSKGIAIGGFGLSLNPFDLLKIGRLMLSNGKWEGKRIVSEEWIRESTAPRYIGPYFGMYGYHWWILSDEDNAPFSPHAFFAMGYGGQYIIVVPDIYLVTIFTSDNYAETHVPLEYFKTDILPSFI</sequence>
<proteinExistence type="predicted"/>
<dbReference type="InterPro" id="IPR001466">
    <property type="entry name" value="Beta-lactam-related"/>
</dbReference>
<gene>
    <name evidence="2" type="ORF">RH061_09125</name>
</gene>
<reference evidence="2 3" key="1">
    <citation type="submission" date="2023-09" db="EMBL/GenBank/DDBJ databases">
        <title>Microbial mechanism of fulvic acid promoting antimony reduction mineralization in rice fields.</title>
        <authorList>
            <person name="Chen G."/>
            <person name="Lan J."/>
        </authorList>
    </citation>
    <scope>NUCLEOTIDE SEQUENCE [LARGE SCALE GENOMIC DNA]</scope>
    <source>
        <strain evidence="2 3">PS1</strain>
    </source>
</reference>